<dbReference type="InterPro" id="IPR037123">
    <property type="entry name" value="PRibGlycinamide_synth_C_sf"/>
</dbReference>
<evidence type="ECO:0000256" key="12">
    <source>
        <dbReference type="ARBA" id="ARBA00042242"/>
    </source>
</evidence>
<evidence type="ECO:0000256" key="11">
    <source>
        <dbReference type="ARBA" id="ARBA00038345"/>
    </source>
</evidence>
<organism evidence="17 18">
    <name type="scientific">Candidatus Avacidaminococcus intestinavium</name>
    <dbReference type="NCBI Taxonomy" id="2840684"/>
    <lineage>
        <taxon>Bacteria</taxon>
        <taxon>Bacillati</taxon>
        <taxon>Bacillota</taxon>
        <taxon>Negativicutes</taxon>
        <taxon>Acidaminococcales</taxon>
        <taxon>Acidaminococcaceae</taxon>
        <taxon>Acidaminococcaceae incertae sedis</taxon>
        <taxon>Candidatus Avacidaminococcus</taxon>
    </lineage>
</organism>
<comment type="cofactor">
    <cofactor evidence="1">
        <name>Mn(2+)</name>
        <dbReference type="ChEBI" id="CHEBI:29035"/>
    </cofactor>
</comment>
<evidence type="ECO:0000256" key="10">
    <source>
        <dbReference type="ARBA" id="ARBA00023211"/>
    </source>
</evidence>
<comment type="similarity">
    <text evidence="11 14">Belongs to the GARS family.</text>
</comment>
<reference evidence="17" key="2">
    <citation type="journal article" date="2021" name="PeerJ">
        <title>Extensive microbial diversity within the chicken gut microbiome revealed by metagenomics and culture.</title>
        <authorList>
            <person name="Gilroy R."/>
            <person name="Ravi A."/>
            <person name="Getino M."/>
            <person name="Pursley I."/>
            <person name="Horton D.L."/>
            <person name="Alikhan N.F."/>
            <person name="Baker D."/>
            <person name="Gharbi K."/>
            <person name="Hall N."/>
            <person name="Watson M."/>
            <person name="Adriaenssens E.M."/>
            <person name="Foster-Nyarko E."/>
            <person name="Jarju S."/>
            <person name="Secka A."/>
            <person name="Antonio M."/>
            <person name="Oren A."/>
            <person name="Chaudhuri R.R."/>
            <person name="La Ragione R."/>
            <person name="Hildebrand F."/>
            <person name="Pallen M.J."/>
        </authorList>
    </citation>
    <scope>NUCLEOTIDE SEQUENCE</scope>
    <source>
        <strain evidence="17">CHK160-1198</strain>
    </source>
</reference>
<accession>A0A9D1MNN7</accession>
<evidence type="ECO:0000256" key="3">
    <source>
        <dbReference type="ARBA" id="ARBA00005174"/>
    </source>
</evidence>
<dbReference type="FunFam" id="3.30.470.20:FF:000018">
    <property type="entry name" value="Trifunctional purine biosynthetic protein adenosine-3"/>
    <property type="match status" value="1"/>
</dbReference>
<evidence type="ECO:0000256" key="4">
    <source>
        <dbReference type="ARBA" id="ARBA00013255"/>
    </source>
</evidence>
<dbReference type="SUPFAM" id="SSF52440">
    <property type="entry name" value="PreATP-grasp domain"/>
    <property type="match status" value="1"/>
</dbReference>
<keyword evidence="7 15" id="KW-0547">Nucleotide-binding</keyword>
<comment type="catalytic activity">
    <reaction evidence="14">
        <text>5-phospho-beta-D-ribosylamine + glycine + ATP = N(1)-(5-phospho-beta-D-ribosyl)glycinamide + ADP + phosphate + H(+)</text>
        <dbReference type="Rhea" id="RHEA:17453"/>
        <dbReference type="ChEBI" id="CHEBI:15378"/>
        <dbReference type="ChEBI" id="CHEBI:30616"/>
        <dbReference type="ChEBI" id="CHEBI:43474"/>
        <dbReference type="ChEBI" id="CHEBI:57305"/>
        <dbReference type="ChEBI" id="CHEBI:58681"/>
        <dbReference type="ChEBI" id="CHEBI:143788"/>
        <dbReference type="ChEBI" id="CHEBI:456216"/>
        <dbReference type="EC" id="6.3.4.13"/>
    </reaction>
</comment>
<dbReference type="Gene3D" id="3.30.1490.20">
    <property type="entry name" value="ATP-grasp fold, A domain"/>
    <property type="match status" value="1"/>
</dbReference>
<evidence type="ECO:0000256" key="2">
    <source>
        <dbReference type="ARBA" id="ARBA00001946"/>
    </source>
</evidence>
<dbReference type="SUPFAM" id="SSF51246">
    <property type="entry name" value="Rudiment single hybrid motif"/>
    <property type="match status" value="1"/>
</dbReference>
<proteinExistence type="inferred from homology"/>
<dbReference type="Pfam" id="PF02844">
    <property type="entry name" value="GARS_N"/>
    <property type="match status" value="1"/>
</dbReference>
<dbReference type="NCBIfam" id="TIGR00877">
    <property type="entry name" value="purD"/>
    <property type="match status" value="1"/>
</dbReference>
<keyword evidence="8 14" id="KW-0658">Purine biosynthesis</keyword>
<dbReference type="AlphaFoldDB" id="A0A9D1MNN7"/>
<dbReference type="PANTHER" id="PTHR43472:SF1">
    <property type="entry name" value="PHOSPHORIBOSYLAMINE--GLYCINE LIGASE, CHLOROPLASTIC"/>
    <property type="match status" value="1"/>
</dbReference>
<keyword evidence="6" id="KW-0479">Metal-binding</keyword>
<dbReference type="Gene3D" id="3.90.600.10">
    <property type="entry name" value="Phosphoribosylglycinamide synthetase, C-terminal domain"/>
    <property type="match status" value="1"/>
</dbReference>
<comment type="cofactor">
    <cofactor evidence="2">
        <name>Mg(2+)</name>
        <dbReference type="ChEBI" id="CHEBI:18420"/>
    </cofactor>
</comment>
<dbReference type="InterPro" id="IPR020560">
    <property type="entry name" value="PRibGlycinamide_synth_C-dom"/>
</dbReference>
<keyword evidence="9 15" id="KW-0067">ATP-binding</keyword>
<dbReference type="GO" id="GO:0006189">
    <property type="term" value="P:'de novo' IMP biosynthetic process"/>
    <property type="evidence" value="ECO:0007669"/>
    <property type="project" value="UniProtKB-UniRule"/>
</dbReference>
<dbReference type="Pfam" id="PF02843">
    <property type="entry name" value="GARS_C"/>
    <property type="match status" value="1"/>
</dbReference>
<dbReference type="InterPro" id="IPR016185">
    <property type="entry name" value="PreATP-grasp_dom_sf"/>
</dbReference>
<evidence type="ECO:0000256" key="15">
    <source>
        <dbReference type="PROSITE-ProRule" id="PRU00409"/>
    </source>
</evidence>
<dbReference type="InterPro" id="IPR020562">
    <property type="entry name" value="PRibGlycinamide_synth_N"/>
</dbReference>
<dbReference type="SUPFAM" id="SSF56059">
    <property type="entry name" value="Glutathione synthetase ATP-binding domain-like"/>
    <property type="match status" value="1"/>
</dbReference>
<dbReference type="InterPro" id="IPR011054">
    <property type="entry name" value="Rudment_hybrid_motif"/>
</dbReference>
<dbReference type="EC" id="6.3.4.13" evidence="4 14"/>
<dbReference type="SMART" id="SM01210">
    <property type="entry name" value="GARS_C"/>
    <property type="match status" value="1"/>
</dbReference>
<dbReference type="PROSITE" id="PS00184">
    <property type="entry name" value="GARS"/>
    <property type="match status" value="1"/>
</dbReference>
<comment type="caution">
    <text evidence="17">The sequence shown here is derived from an EMBL/GenBank/DDBJ whole genome shotgun (WGS) entry which is preliminary data.</text>
</comment>
<feature type="domain" description="ATP-grasp" evidence="16">
    <location>
        <begin position="107"/>
        <end position="313"/>
    </location>
</feature>
<evidence type="ECO:0000313" key="17">
    <source>
        <dbReference type="EMBL" id="HIU63602.1"/>
    </source>
</evidence>
<evidence type="ECO:0000256" key="6">
    <source>
        <dbReference type="ARBA" id="ARBA00022723"/>
    </source>
</evidence>
<dbReference type="Proteomes" id="UP000824099">
    <property type="component" value="Unassembled WGS sequence"/>
</dbReference>
<evidence type="ECO:0000256" key="7">
    <source>
        <dbReference type="ARBA" id="ARBA00022741"/>
    </source>
</evidence>
<name>A0A9D1MNN7_9FIRM</name>
<dbReference type="PROSITE" id="PS50975">
    <property type="entry name" value="ATP_GRASP"/>
    <property type="match status" value="1"/>
</dbReference>
<dbReference type="PANTHER" id="PTHR43472">
    <property type="entry name" value="PHOSPHORIBOSYLAMINE--GLYCINE LIGASE"/>
    <property type="match status" value="1"/>
</dbReference>
<dbReference type="Pfam" id="PF01071">
    <property type="entry name" value="GARS_A"/>
    <property type="match status" value="1"/>
</dbReference>
<dbReference type="InterPro" id="IPR000115">
    <property type="entry name" value="PRibGlycinamide_synth"/>
</dbReference>
<evidence type="ECO:0000256" key="9">
    <source>
        <dbReference type="ARBA" id="ARBA00022840"/>
    </source>
</evidence>
<dbReference type="Gene3D" id="3.30.470.20">
    <property type="entry name" value="ATP-grasp fold, B domain"/>
    <property type="match status" value="1"/>
</dbReference>
<evidence type="ECO:0000256" key="13">
    <source>
        <dbReference type="ARBA" id="ARBA00042864"/>
    </source>
</evidence>
<dbReference type="GO" id="GO:0009113">
    <property type="term" value="P:purine nucleobase biosynthetic process"/>
    <property type="evidence" value="ECO:0007669"/>
    <property type="project" value="InterPro"/>
</dbReference>
<evidence type="ECO:0000256" key="14">
    <source>
        <dbReference type="HAMAP-Rule" id="MF_00138"/>
    </source>
</evidence>
<keyword evidence="10" id="KW-0464">Manganese</keyword>
<reference evidence="17" key="1">
    <citation type="submission" date="2020-10" db="EMBL/GenBank/DDBJ databases">
        <authorList>
            <person name="Gilroy R."/>
        </authorList>
    </citation>
    <scope>NUCLEOTIDE SEQUENCE</scope>
    <source>
        <strain evidence="17">CHK160-1198</strain>
    </source>
</reference>
<dbReference type="GO" id="GO:0005524">
    <property type="term" value="F:ATP binding"/>
    <property type="evidence" value="ECO:0007669"/>
    <property type="project" value="UniProtKB-UniRule"/>
</dbReference>
<comment type="pathway">
    <text evidence="3 14">Purine metabolism; IMP biosynthesis via de novo pathway; N(1)-(5-phospho-D-ribosyl)glycinamide from 5-phospho-alpha-D-ribose 1-diphosphate: step 2/2.</text>
</comment>
<gene>
    <name evidence="14 17" type="primary">purD</name>
    <name evidence="17" type="ORF">IAB06_00990</name>
</gene>
<evidence type="ECO:0000313" key="18">
    <source>
        <dbReference type="Proteomes" id="UP000824099"/>
    </source>
</evidence>
<dbReference type="FunFam" id="3.40.50.20:FF:000006">
    <property type="entry name" value="Phosphoribosylamine--glycine ligase, chloroplastic"/>
    <property type="match status" value="1"/>
</dbReference>
<keyword evidence="5 14" id="KW-0436">Ligase</keyword>
<evidence type="ECO:0000256" key="8">
    <source>
        <dbReference type="ARBA" id="ARBA00022755"/>
    </source>
</evidence>
<evidence type="ECO:0000259" key="16">
    <source>
        <dbReference type="PROSITE" id="PS50975"/>
    </source>
</evidence>
<dbReference type="EMBL" id="DVNI01000015">
    <property type="protein sequence ID" value="HIU63602.1"/>
    <property type="molecule type" value="Genomic_DNA"/>
</dbReference>
<sequence length="422" mass="45573">MRILIVGGGGREHALAWKLAQSTKVSKIYVCPGNPGFKGLAECIELPLDNYEKMADFVEQEKIELTVVGPEVYLVNGLVDVFAKRNLKVFGPSALAAEIEGSKAFSKNLMAKYKIPTAFFAIFENLEAAQEYIKEKGTPLVIKADGLAAGKGVVVAQTEQEALAAVEDMMRNLKFGGAGARVVIEEFMEGEEASVLAFTDGETIVPMVAAQDHKRVYDKDQGPNTGGMGAYAPAPVMTNELTKKCIDLVLKPVLAAMKAEGRVYKGCLYAGLMIKDNEIKVVEFNARFGDPETQVVLPLLKTDLAEIMLACVNGTLADMKIEWEAKAAVCVVAASGGYPAKYEQGHQINGLEVAQAMPETIVFHAGTKFAQDAVVNSGGRVLGVTATGENIAEARNNAYAALKKIQFKDMHYRSDIAWRALR</sequence>
<dbReference type="InterPro" id="IPR011761">
    <property type="entry name" value="ATP-grasp"/>
</dbReference>
<dbReference type="InterPro" id="IPR020559">
    <property type="entry name" value="PRibGlycinamide_synth_CS"/>
</dbReference>
<dbReference type="GO" id="GO:0004637">
    <property type="term" value="F:phosphoribosylamine-glycine ligase activity"/>
    <property type="evidence" value="ECO:0007669"/>
    <property type="project" value="UniProtKB-UniRule"/>
</dbReference>
<dbReference type="InterPro" id="IPR020561">
    <property type="entry name" value="PRibGlycinamid_synth_ATP-grasp"/>
</dbReference>
<dbReference type="FunFam" id="3.90.600.10:FF:000001">
    <property type="entry name" value="Trifunctional purine biosynthetic protein adenosine-3"/>
    <property type="match status" value="1"/>
</dbReference>
<dbReference type="FunFam" id="3.30.1490.20:FF:000006">
    <property type="entry name" value="phosphoribosylamine--glycine ligase, chloroplastic-like"/>
    <property type="match status" value="1"/>
</dbReference>
<dbReference type="SMART" id="SM01209">
    <property type="entry name" value="GARS_A"/>
    <property type="match status" value="1"/>
</dbReference>
<evidence type="ECO:0000256" key="5">
    <source>
        <dbReference type="ARBA" id="ARBA00022598"/>
    </source>
</evidence>
<dbReference type="HAMAP" id="MF_00138">
    <property type="entry name" value="GARS"/>
    <property type="match status" value="1"/>
</dbReference>
<protein>
    <recommendedName>
        <fullName evidence="4 14">Phosphoribosylamine--glycine ligase</fullName>
        <ecNumber evidence="4 14">6.3.4.13</ecNumber>
    </recommendedName>
    <alternativeName>
        <fullName evidence="14">GARS</fullName>
    </alternativeName>
    <alternativeName>
        <fullName evidence="12 14">Glycinamide ribonucleotide synthetase</fullName>
    </alternativeName>
    <alternativeName>
        <fullName evidence="13 14">Phosphoribosylglycinamide synthetase</fullName>
    </alternativeName>
</protein>
<dbReference type="GO" id="GO:0046872">
    <property type="term" value="F:metal ion binding"/>
    <property type="evidence" value="ECO:0007669"/>
    <property type="project" value="UniProtKB-KW"/>
</dbReference>
<dbReference type="InterPro" id="IPR013815">
    <property type="entry name" value="ATP_grasp_subdomain_1"/>
</dbReference>
<evidence type="ECO:0000256" key="1">
    <source>
        <dbReference type="ARBA" id="ARBA00001936"/>
    </source>
</evidence>
<dbReference type="Gene3D" id="3.40.50.20">
    <property type="match status" value="1"/>
</dbReference>